<sequence>MLLTLWNIIAPVLFCAGLGYFWARAGKPFDTQMVTSLVTTVTTPCLIVATLGKTDLDMAALTQVAGAAVAVMLATLLLAAAAIRVSEQPFRVFLPSLTFPNTGNMGIPLCMLAFGDAGLALSLAWMMVYSVAHFSMGMAIVSGQGFSWSLFRHPILLSVFLAVAMVSFQLSLPEWLFNTVSLIGDVTIPLMLITLGVSLSQLKVHHVGKGAAFAALRLTIGFLVGFIVVEALDLEGVLRGVALIESAMPVAVFNYLLARAYNQGSEEVAAMVVFSTLMAFLLLPFLLTLAL</sequence>
<dbReference type="Gene3D" id="1.20.1530.20">
    <property type="match status" value="1"/>
</dbReference>
<dbReference type="GO" id="GO:0005886">
    <property type="term" value="C:plasma membrane"/>
    <property type="evidence" value="ECO:0007669"/>
    <property type="project" value="UniProtKB-SubCell"/>
</dbReference>
<comment type="similarity">
    <text evidence="2">Belongs to the auxin efflux carrier (TC 2.A.69) family.</text>
</comment>
<evidence type="ECO:0000256" key="5">
    <source>
        <dbReference type="ARBA" id="ARBA00022692"/>
    </source>
</evidence>
<feature type="transmembrane region" description="Helical" evidence="8">
    <location>
        <begin position="211"/>
        <end position="231"/>
    </location>
</feature>
<dbReference type="eggNOG" id="COG0679">
    <property type="taxonomic scope" value="Bacteria"/>
</dbReference>
<dbReference type="Proteomes" id="UP000029444">
    <property type="component" value="Unassembled WGS sequence"/>
</dbReference>
<evidence type="ECO:0000256" key="8">
    <source>
        <dbReference type="SAM" id="Phobius"/>
    </source>
</evidence>
<keyword evidence="5 8" id="KW-0812">Transmembrane</keyword>
<feature type="transmembrane region" description="Helical" evidence="8">
    <location>
        <begin position="105"/>
        <end position="129"/>
    </location>
</feature>
<dbReference type="Pfam" id="PF03547">
    <property type="entry name" value="Mem_trans"/>
    <property type="match status" value="2"/>
</dbReference>
<feature type="transmembrane region" description="Helical" evidence="8">
    <location>
        <begin position="237"/>
        <end position="257"/>
    </location>
</feature>
<proteinExistence type="inferred from homology"/>
<dbReference type="InterPro" id="IPR004776">
    <property type="entry name" value="Mem_transp_PIN-like"/>
</dbReference>
<feature type="transmembrane region" description="Helical" evidence="8">
    <location>
        <begin position="64"/>
        <end position="85"/>
    </location>
</feature>
<feature type="transmembrane region" description="Helical" evidence="8">
    <location>
        <begin position="269"/>
        <end position="290"/>
    </location>
</feature>
<dbReference type="OrthoDB" id="3238001at2"/>
<keyword evidence="6 8" id="KW-1133">Transmembrane helix</keyword>
<comment type="caution">
    <text evidence="9">The sequence shown here is derived from an EMBL/GenBank/DDBJ whole genome shotgun (WGS) entry which is preliminary data.</text>
</comment>
<gene>
    <name evidence="9" type="ORF">Y5S_01651</name>
</gene>
<feature type="transmembrane region" description="Helical" evidence="8">
    <location>
        <begin position="150"/>
        <end position="170"/>
    </location>
</feature>
<keyword evidence="4" id="KW-1003">Cell membrane</keyword>
<keyword evidence="3" id="KW-0813">Transport</keyword>
<name>A0A095SKX8_9GAMM</name>
<evidence type="ECO:0000256" key="1">
    <source>
        <dbReference type="ARBA" id="ARBA00004651"/>
    </source>
</evidence>
<evidence type="ECO:0000313" key="9">
    <source>
        <dbReference type="EMBL" id="KGD65217.1"/>
    </source>
</evidence>
<evidence type="ECO:0000256" key="7">
    <source>
        <dbReference type="ARBA" id="ARBA00023136"/>
    </source>
</evidence>
<dbReference type="STRING" id="1177154.Y5S_01651"/>
<keyword evidence="7 8" id="KW-0472">Membrane</keyword>
<dbReference type="EMBL" id="ARXV01000005">
    <property type="protein sequence ID" value="KGD65217.1"/>
    <property type="molecule type" value="Genomic_DNA"/>
</dbReference>
<keyword evidence="10" id="KW-1185">Reference proteome</keyword>
<feature type="transmembrane region" description="Helical" evidence="8">
    <location>
        <begin position="176"/>
        <end position="199"/>
    </location>
</feature>
<reference evidence="9 10" key="1">
    <citation type="submission" date="2012-09" db="EMBL/GenBank/DDBJ databases">
        <title>Genome Sequence of alkane-degrading Bacterium Alcanivorax sp. 19-m-6.</title>
        <authorList>
            <person name="Lai Q."/>
            <person name="Shao Z."/>
        </authorList>
    </citation>
    <scope>NUCLEOTIDE SEQUENCE [LARGE SCALE GENOMIC DNA]</scope>
    <source>
        <strain evidence="9 10">19-m-6</strain>
    </source>
</reference>
<feature type="transmembrane region" description="Helical" evidence="8">
    <location>
        <begin position="33"/>
        <end position="52"/>
    </location>
</feature>
<evidence type="ECO:0000256" key="3">
    <source>
        <dbReference type="ARBA" id="ARBA00022448"/>
    </source>
</evidence>
<dbReference type="PATRIC" id="fig|1177154.3.peg.1681"/>
<dbReference type="InterPro" id="IPR038770">
    <property type="entry name" value="Na+/solute_symporter_sf"/>
</dbReference>
<dbReference type="AlphaFoldDB" id="A0A095SKX8"/>
<dbReference type="GO" id="GO:0055085">
    <property type="term" value="P:transmembrane transport"/>
    <property type="evidence" value="ECO:0007669"/>
    <property type="project" value="InterPro"/>
</dbReference>
<dbReference type="PANTHER" id="PTHR36838">
    <property type="entry name" value="AUXIN EFFLUX CARRIER FAMILY PROTEIN"/>
    <property type="match status" value="1"/>
</dbReference>
<evidence type="ECO:0000256" key="2">
    <source>
        <dbReference type="ARBA" id="ARBA00010145"/>
    </source>
</evidence>
<organism evidence="9 10">
    <name type="scientific">Alcanivorax nanhaiticus</name>
    <dbReference type="NCBI Taxonomy" id="1177154"/>
    <lineage>
        <taxon>Bacteria</taxon>
        <taxon>Pseudomonadati</taxon>
        <taxon>Pseudomonadota</taxon>
        <taxon>Gammaproteobacteria</taxon>
        <taxon>Oceanospirillales</taxon>
        <taxon>Alcanivoracaceae</taxon>
        <taxon>Alcanivorax</taxon>
    </lineage>
</organism>
<evidence type="ECO:0008006" key="11">
    <source>
        <dbReference type="Google" id="ProtNLM"/>
    </source>
</evidence>
<protein>
    <recommendedName>
        <fullName evidence="11">Auxin efflux carrier</fullName>
    </recommendedName>
</protein>
<dbReference type="PANTHER" id="PTHR36838:SF1">
    <property type="entry name" value="SLR1864 PROTEIN"/>
    <property type="match status" value="1"/>
</dbReference>
<dbReference type="RefSeq" id="WP_035232139.1">
    <property type="nucleotide sequence ID" value="NZ_ARXV01000005.1"/>
</dbReference>
<accession>A0A095SKX8</accession>
<evidence type="ECO:0000256" key="6">
    <source>
        <dbReference type="ARBA" id="ARBA00022989"/>
    </source>
</evidence>
<evidence type="ECO:0000313" key="10">
    <source>
        <dbReference type="Proteomes" id="UP000029444"/>
    </source>
</evidence>
<evidence type="ECO:0000256" key="4">
    <source>
        <dbReference type="ARBA" id="ARBA00022475"/>
    </source>
</evidence>
<comment type="subcellular location">
    <subcellularLocation>
        <location evidence="1">Cell membrane</location>
        <topology evidence="1">Multi-pass membrane protein</topology>
    </subcellularLocation>
</comment>